<proteinExistence type="predicted"/>
<accession>D1QW81</accession>
<name>D1QW81_9BACT</name>
<dbReference type="HOGENOM" id="CLU_075495_0_0_10"/>
<dbReference type="AlphaFoldDB" id="D1QW81"/>
<sequence>MENQELALQIHYFMDEEDRHSINAITHNECERILLSYIQEIARLSQEKDLELISNLSEEGGWKDNLTILCKNPLFIGFSGILLGHFISPAKDSTEKVKDLIEAASKIKESNLTEEETAALIKGEEKLENFASIYYGKLNSDPQVVRVQSILTNIRNKEQLVNTAIDKKDFEGHIVTKRTRKYKVLGTNILIISPLLVEVKRLKWRGKYNGKEIPFIMKDNDFLTDVHNRKVSFESGTSINCDIEVEETIKIRAGYETIEYRYTVIKVNQWFDGSHAKIDGKEYTHLG</sequence>
<reference evidence="1 2" key="1">
    <citation type="submission" date="2009-11" db="EMBL/GenBank/DDBJ databases">
        <authorList>
            <person name="Weinstock G."/>
            <person name="Sodergren E."/>
            <person name="Clifton S."/>
            <person name="Fulton L."/>
            <person name="Fulton B."/>
            <person name="Courtney L."/>
            <person name="Fronick C."/>
            <person name="Harrison M."/>
            <person name="Strong C."/>
            <person name="Farmer C."/>
            <person name="Delahaunty K."/>
            <person name="Markovic C."/>
            <person name="Hall O."/>
            <person name="Minx P."/>
            <person name="Tomlinson C."/>
            <person name="Mitreva M."/>
            <person name="Nelson J."/>
            <person name="Hou S."/>
            <person name="Wollam A."/>
            <person name="Pepin K.H."/>
            <person name="Johnson M."/>
            <person name="Bhonagiri V."/>
            <person name="Nash W.E."/>
            <person name="Warren W."/>
            <person name="Chinwalla A."/>
            <person name="Mardis E.R."/>
            <person name="Wilson R.K."/>
        </authorList>
    </citation>
    <scope>NUCLEOTIDE SEQUENCE [LARGE SCALE GENOMIC DNA]</scope>
    <source>
        <strain evidence="1 2">F0302</strain>
    </source>
</reference>
<dbReference type="Proteomes" id="UP000004079">
    <property type="component" value="Unassembled WGS sequence"/>
</dbReference>
<protein>
    <submittedName>
        <fullName evidence="1">Uncharacterized protein</fullName>
    </submittedName>
</protein>
<dbReference type="EMBL" id="ACUZ02000066">
    <property type="protein sequence ID" value="EFB30421.1"/>
    <property type="molecule type" value="Genomic_DNA"/>
</dbReference>
<evidence type="ECO:0000313" key="2">
    <source>
        <dbReference type="Proteomes" id="UP000004079"/>
    </source>
</evidence>
<comment type="caution">
    <text evidence="1">The sequence shown here is derived from an EMBL/GenBank/DDBJ whole genome shotgun (WGS) entry which is preliminary data.</text>
</comment>
<gene>
    <name evidence="1" type="ORF">HMPREF0971_03276</name>
</gene>
<organism evidence="1 2">
    <name type="scientific">Segatella oris F0302</name>
    <dbReference type="NCBI Taxonomy" id="649760"/>
    <lineage>
        <taxon>Bacteria</taxon>
        <taxon>Pseudomonadati</taxon>
        <taxon>Bacteroidota</taxon>
        <taxon>Bacteroidia</taxon>
        <taxon>Bacteroidales</taxon>
        <taxon>Prevotellaceae</taxon>
        <taxon>Segatella</taxon>
    </lineage>
</organism>
<evidence type="ECO:0000313" key="1">
    <source>
        <dbReference type="EMBL" id="EFB30421.1"/>
    </source>
</evidence>
<dbReference type="RefSeq" id="WP_004375786.1">
    <property type="nucleotide sequence ID" value="NZ_GG703891.1"/>
</dbReference>